<dbReference type="InterPro" id="IPR013762">
    <property type="entry name" value="Integrase-like_cat_sf"/>
</dbReference>
<dbReference type="SUPFAM" id="SSF56349">
    <property type="entry name" value="DNA breaking-rejoining enzymes"/>
    <property type="match status" value="1"/>
</dbReference>
<feature type="domain" description="Tyr recombinase" evidence="2">
    <location>
        <begin position="1"/>
        <end position="168"/>
    </location>
</feature>
<dbReference type="InterPro" id="IPR011010">
    <property type="entry name" value="DNA_brk_join_enz"/>
</dbReference>
<dbReference type="GO" id="GO:0006310">
    <property type="term" value="P:DNA recombination"/>
    <property type="evidence" value="ECO:0007669"/>
    <property type="project" value="UniProtKB-KW"/>
</dbReference>
<protein>
    <submittedName>
        <fullName evidence="3">Integron integrase IntIPac</fullName>
    </submittedName>
</protein>
<dbReference type="InterPro" id="IPR050090">
    <property type="entry name" value="Tyrosine_recombinase_XerCD"/>
</dbReference>
<accession>A0A3B1AZI7</accession>
<evidence type="ECO:0000256" key="1">
    <source>
        <dbReference type="ARBA" id="ARBA00023172"/>
    </source>
</evidence>
<evidence type="ECO:0000259" key="2">
    <source>
        <dbReference type="PROSITE" id="PS51898"/>
    </source>
</evidence>
<proteinExistence type="predicted"/>
<dbReference type="Gene3D" id="1.10.443.10">
    <property type="entry name" value="Intergrase catalytic core"/>
    <property type="match status" value="1"/>
</dbReference>
<name>A0A3B1AZI7_9ZZZZ</name>
<dbReference type="GO" id="GO:0015074">
    <property type="term" value="P:DNA integration"/>
    <property type="evidence" value="ECO:0007669"/>
    <property type="project" value="InterPro"/>
</dbReference>
<dbReference type="PANTHER" id="PTHR30349">
    <property type="entry name" value="PHAGE INTEGRASE-RELATED"/>
    <property type="match status" value="1"/>
</dbReference>
<dbReference type="InterPro" id="IPR002104">
    <property type="entry name" value="Integrase_catalytic"/>
</dbReference>
<keyword evidence="1" id="KW-0233">DNA recombination</keyword>
<organism evidence="3">
    <name type="scientific">hydrothermal vent metagenome</name>
    <dbReference type="NCBI Taxonomy" id="652676"/>
    <lineage>
        <taxon>unclassified sequences</taxon>
        <taxon>metagenomes</taxon>
        <taxon>ecological metagenomes</taxon>
    </lineage>
</organism>
<dbReference type="AlphaFoldDB" id="A0A3B1AZI7"/>
<dbReference type="EMBL" id="UOFX01000085">
    <property type="protein sequence ID" value="VAX11499.1"/>
    <property type="molecule type" value="Genomic_DNA"/>
</dbReference>
<dbReference type="Pfam" id="PF00589">
    <property type="entry name" value="Phage_integrase"/>
    <property type="match status" value="1"/>
</dbReference>
<sequence length="168" mass="19980">MEQDTDRIVGSSELLGQMRDLIRRKHYSIRTEIAYLQWVKRFILFHKKRHPQVYLPYALERKYPNAAKEWGWQYVFFGQSTSKDPRADKIRRHHLHESTLNRELKRAKAAAGIHKHASCHALRHSFATHLLESGSDIRTVQELLGHSDLRTTMIYTHVRQDKLVNDWR</sequence>
<dbReference type="PANTHER" id="PTHR30349:SF64">
    <property type="entry name" value="PROPHAGE INTEGRASE INTD-RELATED"/>
    <property type="match status" value="1"/>
</dbReference>
<dbReference type="PROSITE" id="PS51898">
    <property type="entry name" value="TYR_RECOMBINASE"/>
    <property type="match status" value="1"/>
</dbReference>
<evidence type="ECO:0000313" key="3">
    <source>
        <dbReference type="EMBL" id="VAX11499.1"/>
    </source>
</evidence>
<gene>
    <name evidence="3" type="ORF">MNBD_GAMMA26-2556</name>
</gene>
<dbReference type="Pfam" id="PF13495">
    <property type="entry name" value="Phage_int_SAM_4"/>
    <property type="match status" value="1"/>
</dbReference>
<reference evidence="3" key="1">
    <citation type="submission" date="2018-06" db="EMBL/GenBank/DDBJ databases">
        <authorList>
            <person name="Zhirakovskaya E."/>
        </authorList>
    </citation>
    <scope>NUCLEOTIDE SEQUENCE</scope>
</reference>
<dbReference type="GO" id="GO:0003677">
    <property type="term" value="F:DNA binding"/>
    <property type="evidence" value="ECO:0007669"/>
    <property type="project" value="InterPro"/>
</dbReference>
<dbReference type="InterPro" id="IPR004107">
    <property type="entry name" value="Integrase_SAM-like_N"/>
</dbReference>